<dbReference type="VEuPathDB" id="MicrosporidiaDB:NBO_936g0002"/>
<protein>
    <submittedName>
        <fullName evidence="1">Uncharacterized protein</fullName>
    </submittedName>
</protein>
<dbReference type="HOGENOM" id="CLU_195464_0_0_1"/>
<sequence>MDQLVIKKVKQNRFIQEFENKQMGLFSYFENTTKLDLRMFDKKVRVLVRDLVLDQNKKYEIKDKKKYILGLEQIKKSINKK</sequence>
<gene>
    <name evidence="1" type="ORF">NBO_936g0002</name>
</gene>
<dbReference type="Proteomes" id="UP000016927">
    <property type="component" value="Unassembled WGS sequence"/>
</dbReference>
<name>R0KNF1_NOSB1</name>
<accession>R0KNF1</accession>
<evidence type="ECO:0000313" key="1">
    <source>
        <dbReference type="EMBL" id="EOB11687.1"/>
    </source>
</evidence>
<dbReference type="AlphaFoldDB" id="R0KNF1"/>
<keyword evidence="2" id="KW-1185">Reference proteome</keyword>
<organism evidence="1 2">
    <name type="scientific">Nosema bombycis (strain CQ1 / CVCC 102059)</name>
    <name type="common">Microsporidian parasite</name>
    <name type="synonym">Pebrine of silkworm</name>
    <dbReference type="NCBI Taxonomy" id="578461"/>
    <lineage>
        <taxon>Eukaryota</taxon>
        <taxon>Fungi</taxon>
        <taxon>Fungi incertae sedis</taxon>
        <taxon>Microsporidia</taxon>
        <taxon>Nosematidae</taxon>
        <taxon>Nosema</taxon>
    </lineage>
</organism>
<reference evidence="1 2" key="1">
    <citation type="journal article" date="2013" name="BMC Genomics">
        <title>Comparative genomics of parasitic silkworm microsporidia reveal an association between genome expansion and host adaptation.</title>
        <authorList>
            <person name="Pan G."/>
            <person name="Xu J."/>
            <person name="Li T."/>
            <person name="Xia Q."/>
            <person name="Liu S.L."/>
            <person name="Zhang G."/>
            <person name="Li S."/>
            <person name="Li C."/>
            <person name="Liu H."/>
            <person name="Yang L."/>
            <person name="Liu T."/>
            <person name="Zhang X."/>
            <person name="Wu Z."/>
            <person name="Fan W."/>
            <person name="Dang X."/>
            <person name="Xiang H."/>
            <person name="Tao M."/>
            <person name="Li Y."/>
            <person name="Hu J."/>
            <person name="Li Z."/>
            <person name="Lin L."/>
            <person name="Luo J."/>
            <person name="Geng L."/>
            <person name="Wang L."/>
            <person name="Long M."/>
            <person name="Wan Y."/>
            <person name="He N."/>
            <person name="Zhang Z."/>
            <person name="Lu C."/>
            <person name="Keeling P.J."/>
            <person name="Wang J."/>
            <person name="Xiang Z."/>
            <person name="Zhou Z."/>
        </authorList>
    </citation>
    <scope>NUCLEOTIDE SEQUENCE [LARGE SCALE GENOMIC DNA]</scope>
    <source>
        <strain evidence="2">CQ1 / CVCC 102059</strain>
    </source>
</reference>
<evidence type="ECO:0000313" key="2">
    <source>
        <dbReference type="Proteomes" id="UP000016927"/>
    </source>
</evidence>
<dbReference type="EMBL" id="KB909843">
    <property type="protein sequence ID" value="EOB11687.1"/>
    <property type="molecule type" value="Genomic_DNA"/>
</dbReference>
<proteinExistence type="predicted"/>